<proteinExistence type="predicted"/>
<dbReference type="Proteomes" id="UP001645038">
    <property type="component" value="Unassembled WGS sequence"/>
</dbReference>
<protein>
    <recommendedName>
        <fullName evidence="3">EthD domain-containing protein</fullName>
    </recommendedName>
</protein>
<reference evidence="1 2" key="1">
    <citation type="submission" date="2020-07" db="EMBL/GenBank/DDBJ databases">
        <title>Halophilic bacteria isolated from french cheeses.</title>
        <authorList>
            <person name="Kothe C.I."/>
            <person name="Farah-Kraiem B."/>
            <person name="Renault P."/>
            <person name="Dridi B."/>
        </authorList>
    </citation>
    <scope>NUCLEOTIDE SEQUENCE [LARGE SCALE GENOMIC DNA]</scope>
    <source>
        <strain evidence="1 2">FME20</strain>
    </source>
</reference>
<accession>A0ABR9G3P4</accession>
<comment type="caution">
    <text evidence="1">The sequence shown here is derived from an EMBL/GenBank/DDBJ whole genome shotgun (WGS) entry which is preliminary data.</text>
</comment>
<dbReference type="SUPFAM" id="SSF54909">
    <property type="entry name" value="Dimeric alpha+beta barrel"/>
    <property type="match status" value="1"/>
</dbReference>
<dbReference type="InterPro" id="IPR011008">
    <property type="entry name" value="Dimeric_a/b-barrel"/>
</dbReference>
<dbReference type="EMBL" id="RRZB01000097">
    <property type="protein sequence ID" value="MBE0465463.1"/>
    <property type="molecule type" value="Genomic_DNA"/>
</dbReference>
<evidence type="ECO:0008006" key="3">
    <source>
        <dbReference type="Google" id="ProtNLM"/>
    </source>
</evidence>
<name>A0ABR9G3P4_9GAMM</name>
<sequence>MPSQTLLISRYFVKSGQADALATKLGDNELTALTATTMSIAQKFSEYLVGDVRRELLDFIEAPKDIATLLPTTPYIQLRHVEVKPEAMDEYRQWREETIFDVVRNADDVQAFLAYHSVISGQPGVMFVSGFSANPESYNAVFASDRYLEIVQQAGDQYITGGSEGLYTKTYRALPHLAA</sequence>
<evidence type="ECO:0000313" key="1">
    <source>
        <dbReference type="EMBL" id="MBE0465463.1"/>
    </source>
</evidence>
<gene>
    <name evidence="1" type="ORF">EI547_18770</name>
</gene>
<organism evidence="1 2">
    <name type="scientific">Halomonas colorata</name>
    <dbReference type="NCBI Taxonomy" id="2742615"/>
    <lineage>
        <taxon>Bacteria</taxon>
        <taxon>Pseudomonadati</taxon>
        <taxon>Pseudomonadota</taxon>
        <taxon>Gammaproteobacteria</taxon>
        <taxon>Oceanospirillales</taxon>
        <taxon>Halomonadaceae</taxon>
        <taxon>Halomonas</taxon>
    </lineage>
</organism>
<keyword evidence="2" id="KW-1185">Reference proteome</keyword>
<evidence type="ECO:0000313" key="2">
    <source>
        <dbReference type="Proteomes" id="UP001645038"/>
    </source>
</evidence>
<dbReference type="RefSeq" id="WP_192539879.1">
    <property type="nucleotide sequence ID" value="NZ_RRZB01000097.1"/>
</dbReference>